<comment type="caution">
    <text evidence="1">The sequence shown here is derived from an EMBL/GenBank/DDBJ whole genome shotgun (WGS) entry which is preliminary data.</text>
</comment>
<dbReference type="EMBL" id="JABEZV010000005">
    <property type="protein sequence ID" value="MBA0711339.1"/>
    <property type="molecule type" value="Genomic_DNA"/>
</dbReference>
<evidence type="ECO:0000313" key="2">
    <source>
        <dbReference type="Proteomes" id="UP000593574"/>
    </source>
</evidence>
<organism evidence="1 2">
    <name type="scientific">Gossypium laxum</name>
    <dbReference type="NCBI Taxonomy" id="34288"/>
    <lineage>
        <taxon>Eukaryota</taxon>
        <taxon>Viridiplantae</taxon>
        <taxon>Streptophyta</taxon>
        <taxon>Embryophyta</taxon>
        <taxon>Tracheophyta</taxon>
        <taxon>Spermatophyta</taxon>
        <taxon>Magnoliopsida</taxon>
        <taxon>eudicotyledons</taxon>
        <taxon>Gunneridae</taxon>
        <taxon>Pentapetalae</taxon>
        <taxon>rosids</taxon>
        <taxon>malvids</taxon>
        <taxon>Malvales</taxon>
        <taxon>Malvaceae</taxon>
        <taxon>Malvoideae</taxon>
        <taxon>Gossypium</taxon>
    </lineage>
</organism>
<reference evidence="1 2" key="1">
    <citation type="journal article" date="2019" name="Genome Biol. Evol.">
        <title>Insights into the evolution of the New World diploid cottons (Gossypium, subgenus Houzingenia) based on genome sequencing.</title>
        <authorList>
            <person name="Grover C.E."/>
            <person name="Arick M.A. 2nd"/>
            <person name="Thrash A."/>
            <person name="Conover J.L."/>
            <person name="Sanders W.S."/>
            <person name="Peterson D.G."/>
            <person name="Frelichowski J.E."/>
            <person name="Scheffler J.A."/>
            <person name="Scheffler B.E."/>
            <person name="Wendel J.F."/>
        </authorList>
    </citation>
    <scope>NUCLEOTIDE SEQUENCE [LARGE SCALE GENOMIC DNA]</scope>
    <source>
        <strain evidence="1">4</strain>
        <tissue evidence="1">Leaf</tissue>
    </source>
</reference>
<proteinExistence type="predicted"/>
<name>A0A7J8ZJ66_9ROSI</name>
<gene>
    <name evidence="1" type="ORF">Golax_010535</name>
</gene>
<protein>
    <submittedName>
        <fullName evidence="1">Uncharacterized protein</fullName>
    </submittedName>
</protein>
<dbReference type="Proteomes" id="UP000593574">
    <property type="component" value="Unassembled WGS sequence"/>
</dbReference>
<accession>A0A7J8ZJ66</accession>
<evidence type="ECO:0000313" key="1">
    <source>
        <dbReference type="EMBL" id="MBA0711339.1"/>
    </source>
</evidence>
<sequence length="47" mass="5476">MLDFYAKLWGILDGLKLIQRRDHDKGIQSKCGSFSEISLCKKSRIYN</sequence>
<dbReference type="AlphaFoldDB" id="A0A7J8ZJ66"/>
<keyword evidence="2" id="KW-1185">Reference proteome</keyword>